<protein>
    <submittedName>
        <fullName evidence="4">Uncharacterized protein</fullName>
    </submittedName>
</protein>
<comment type="caution">
    <text evidence="4">The sequence shown here is derived from an EMBL/GenBank/DDBJ whole genome shotgun (WGS) entry which is preliminary data.</text>
</comment>
<evidence type="ECO:0000256" key="2">
    <source>
        <dbReference type="ARBA" id="ARBA00022857"/>
    </source>
</evidence>
<dbReference type="Gene3D" id="3.40.50.720">
    <property type="entry name" value="NAD(P)-binding Rossmann-like Domain"/>
    <property type="match status" value="1"/>
</dbReference>
<evidence type="ECO:0000313" key="4">
    <source>
        <dbReference type="EMBL" id="KAK0438996.1"/>
    </source>
</evidence>
<dbReference type="AlphaFoldDB" id="A0AA39JA49"/>
<gene>
    <name evidence="4" type="ORF">EV421DRAFT_1906329</name>
</gene>
<keyword evidence="3" id="KW-0560">Oxidoreductase</keyword>
<dbReference type="InterPro" id="IPR052178">
    <property type="entry name" value="Sec_Metab_Biosynth_SDR"/>
</dbReference>
<reference evidence="4" key="1">
    <citation type="submission" date="2023-06" db="EMBL/GenBank/DDBJ databases">
        <authorList>
            <consortium name="Lawrence Berkeley National Laboratory"/>
            <person name="Ahrendt S."/>
            <person name="Sahu N."/>
            <person name="Indic B."/>
            <person name="Wong-Bajracharya J."/>
            <person name="Merenyi Z."/>
            <person name="Ke H.-M."/>
            <person name="Monk M."/>
            <person name="Kocsube S."/>
            <person name="Drula E."/>
            <person name="Lipzen A."/>
            <person name="Balint B."/>
            <person name="Henrissat B."/>
            <person name="Andreopoulos B."/>
            <person name="Martin F.M."/>
            <person name="Harder C.B."/>
            <person name="Rigling D."/>
            <person name="Ford K.L."/>
            <person name="Foster G.D."/>
            <person name="Pangilinan J."/>
            <person name="Papanicolaou A."/>
            <person name="Barry K."/>
            <person name="LaButti K."/>
            <person name="Viragh M."/>
            <person name="Koriabine M."/>
            <person name="Yan M."/>
            <person name="Riley R."/>
            <person name="Champramary S."/>
            <person name="Plett K.L."/>
            <person name="Tsai I.J."/>
            <person name="Slot J."/>
            <person name="Sipos G."/>
            <person name="Plett J."/>
            <person name="Nagy L.G."/>
            <person name="Grigoriev I.V."/>
        </authorList>
    </citation>
    <scope>NUCLEOTIDE SEQUENCE</scope>
    <source>
        <strain evidence="4">FPL87.14</strain>
    </source>
</reference>
<dbReference type="SUPFAM" id="SSF51735">
    <property type="entry name" value="NAD(P)-binding Rossmann-fold domains"/>
    <property type="match status" value="1"/>
</dbReference>
<accession>A0AA39JA49</accession>
<evidence type="ECO:0000313" key="5">
    <source>
        <dbReference type="Proteomes" id="UP001175226"/>
    </source>
</evidence>
<evidence type="ECO:0000256" key="1">
    <source>
        <dbReference type="ARBA" id="ARBA00006484"/>
    </source>
</evidence>
<comment type="similarity">
    <text evidence="1">Belongs to the short-chain dehydrogenases/reductases (SDR) family.</text>
</comment>
<dbReference type="PANTHER" id="PTHR43618">
    <property type="entry name" value="7-ALPHA-HYDROXYSTEROID DEHYDROGENASE"/>
    <property type="match status" value="1"/>
</dbReference>
<dbReference type="InterPro" id="IPR002347">
    <property type="entry name" value="SDR_fam"/>
</dbReference>
<dbReference type="InterPro" id="IPR036291">
    <property type="entry name" value="NAD(P)-bd_dom_sf"/>
</dbReference>
<name>A0AA39JA49_9AGAR</name>
<dbReference type="Proteomes" id="UP001175226">
    <property type="component" value="Unassembled WGS sequence"/>
</dbReference>
<organism evidence="4 5">
    <name type="scientific">Armillaria borealis</name>
    <dbReference type="NCBI Taxonomy" id="47425"/>
    <lineage>
        <taxon>Eukaryota</taxon>
        <taxon>Fungi</taxon>
        <taxon>Dikarya</taxon>
        <taxon>Basidiomycota</taxon>
        <taxon>Agaricomycotina</taxon>
        <taxon>Agaricomycetes</taxon>
        <taxon>Agaricomycetidae</taxon>
        <taxon>Agaricales</taxon>
        <taxon>Marasmiineae</taxon>
        <taxon>Physalacriaceae</taxon>
        <taxon>Armillaria</taxon>
    </lineage>
</organism>
<keyword evidence="2" id="KW-0521">NADP</keyword>
<evidence type="ECO:0000256" key="3">
    <source>
        <dbReference type="ARBA" id="ARBA00023002"/>
    </source>
</evidence>
<dbReference type="GO" id="GO:0016491">
    <property type="term" value="F:oxidoreductase activity"/>
    <property type="evidence" value="ECO:0007669"/>
    <property type="project" value="UniProtKB-KW"/>
</dbReference>
<dbReference type="PANTHER" id="PTHR43618:SF4">
    <property type="entry name" value="SHORT CHAIN DEHYDROGENASE_REDUCTASE FAMILY (AFU_ORTHOLOGUE AFUA_7G04540)"/>
    <property type="match status" value="1"/>
</dbReference>
<proteinExistence type="inferred from homology"/>
<dbReference type="Pfam" id="PF00106">
    <property type="entry name" value="adh_short"/>
    <property type="match status" value="1"/>
</dbReference>
<keyword evidence="5" id="KW-1185">Reference proteome</keyword>
<dbReference type="EMBL" id="JAUEPT010000040">
    <property type="protein sequence ID" value="KAK0438996.1"/>
    <property type="molecule type" value="Genomic_DNA"/>
</dbReference>
<sequence length="152" mass="16435">MASIELEDFIKQSVTQLNRKLTVEKERDNCIILSSTGFGRGKAMHSPNIADLNVASATSLFGRLIGLVMGGGTWIGFMIAKAFAANGDKIYITGRRLDVLEQAAASVHRCLRVHRPNPDGRTDEGSVKTGAKHIEEVDRKIDTLVNNTGPSG</sequence>